<protein>
    <submittedName>
        <fullName evidence="3">Glycosyltransferase involved in cell wall biosynthesis</fullName>
    </submittedName>
</protein>
<dbReference type="RefSeq" id="WP_204516732.1">
    <property type="nucleotide sequence ID" value="NZ_BAABIN010000009.1"/>
</dbReference>
<dbReference type="PANTHER" id="PTHR46401:SF2">
    <property type="entry name" value="GLYCOSYLTRANSFERASE WBBK-RELATED"/>
    <property type="match status" value="1"/>
</dbReference>
<feature type="domain" description="Spore protein YkvP/CgeB glycosyl transferase-like" evidence="2">
    <location>
        <begin position="211"/>
        <end position="322"/>
    </location>
</feature>
<dbReference type="Pfam" id="PF13524">
    <property type="entry name" value="Glyco_trans_1_2"/>
    <property type="match status" value="1"/>
</dbReference>
<dbReference type="Gene3D" id="3.40.50.2000">
    <property type="entry name" value="Glycogen Phosphorylase B"/>
    <property type="match status" value="1"/>
</dbReference>
<evidence type="ECO:0000259" key="2">
    <source>
        <dbReference type="Pfam" id="PF13524"/>
    </source>
</evidence>
<keyword evidence="4" id="KW-1185">Reference proteome</keyword>
<dbReference type="GO" id="GO:0009103">
    <property type="term" value="P:lipopolysaccharide biosynthetic process"/>
    <property type="evidence" value="ECO:0007669"/>
    <property type="project" value="TreeGrafter"/>
</dbReference>
<comment type="caution">
    <text evidence="3">The sequence shown here is derived from an EMBL/GenBank/DDBJ whole genome shotgun (WGS) entry which is preliminary data.</text>
</comment>
<gene>
    <name evidence="3" type="ORF">JOD01_000621</name>
</gene>
<proteinExistence type="predicted"/>
<accession>A0A939BNH0</accession>
<evidence type="ECO:0000313" key="4">
    <source>
        <dbReference type="Proteomes" id="UP000717624"/>
    </source>
</evidence>
<dbReference type="InterPro" id="IPR055259">
    <property type="entry name" value="YkvP/CgeB_Glyco_trans-like"/>
</dbReference>
<evidence type="ECO:0000256" key="1">
    <source>
        <dbReference type="ARBA" id="ARBA00022679"/>
    </source>
</evidence>
<dbReference type="PANTHER" id="PTHR46401">
    <property type="entry name" value="GLYCOSYLTRANSFERASE WBBK-RELATED"/>
    <property type="match status" value="1"/>
</dbReference>
<keyword evidence="1" id="KW-0808">Transferase</keyword>
<dbReference type="GO" id="GO:0016757">
    <property type="term" value="F:glycosyltransferase activity"/>
    <property type="evidence" value="ECO:0007669"/>
    <property type="project" value="TreeGrafter"/>
</dbReference>
<dbReference type="SUPFAM" id="SSF53756">
    <property type="entry name" value="UDP-Glycosyltransferase/glycogen phosphorylase"/>
    <property type="match status" value="1"/>
</dbReference>
<organism evidence="3 4">
    <name type="scientific">Brevibacillus fulvus</name>
    <dbReference type="NCBI Taxonomy" id="1125967"/>
    <lineage>
        <taxon>Bacteria</taxon>
        <taxon>Bacillati</taxon>
        <taxon>Bacillota</taxon>
        <taxon>Bacilli</taxon>
        <taxon>Bacillales</taxon>
        <taxon>Paenibacillaceae</taxon>
        <taxon>Brevibacillus</taxon>
    </lineage>
</organism>
<dbReference type="EMBL" id="JAFBEB010000001">
    <property type="protein sequence ID" value="MBM7589035.1"/>
    <property type="molecule type" value="Genomic_DNA"/>
</dbReference>
<sequence>MKIFHGIIEIAGQMGILSGALKRKGHLSVGYNTFHSYLGYKDHLINTDWFEIQNIYKPLLNFFDVYHFHYGSTILDNFADLPILAGKGKKMVMHHWGNDVRFHDKARERNPYVFTGDSPPNEEIHQRLSEISKYIKEAIVQDYEVLPYVEPYYEKVHVVPIAVELARFQPVYPALEQTTPLILHAPTNPEFKGTASIEQTLVELKKQYPFRYRRIEQMSNEEALRLYAQADIIIDQIRCGSHGLLSVEAMALGKPVVAYIRDDLAAKFPPDLPIVNANPDTLYEQLKKLLEQPELRQQLGIQGRQYVEKYHASDVVVEQLLAIYENLPH</sequence>
<dbReference type="CDD" id="cd03801">
    <property type="entry name" value="GT4_PimA-like"/>
    <property type="match status" value="1"/>
</dbReference>
<evidence type="ECO:0000313" key="3">
    <source>
        <dbReference type="EMBL" id="MBM7589035.1"/>
    </source>
</evidence>
<dbReference type="AlphaFoldDB" id="A0A939BNH0"/>
<dbReference type="Proteomes" id="UP000717624">
    <property type="component" value="Unassembled WGS sequence"/>
</dbReference>
<name>A0A939BNH0_9BACL</name>
<reference evidence="3" key="1">
    <citation type="submission" date="2021-01" db="EMBL/GenBank/DDBJ databases">
        <title>Genomic Encyclopedia of Type Strains, Phase IV (KMG-IV): sequencing the most valuable type-strain genomes for metagenomic binning, comparative biology and taxonomic classification.</title>
        <authorList>
            <person name="Goeker M."/>
        </authorList>
    </citation>
    <scope>NUCLEOTIDE SEQUENCE</scope>
    <source>
        <strain evidence="3">DSM 25523</strain>
    </source>
</reference>